<dbReference type="PATRIC" id="fig|864069.3.peg.1642"/>
<protein>
    <recommendedName>
        <fullName evidence="4">Anti-sigma factor NepR domain-containing protein</fullName>
    </recommendedName>
</protein>
<sequence length="65" mass="7200">MAGSKFRPPNPIALGDVVREHLGQQLRGVYSDLMVSDLPSDLVRLIGRLENSIRIPHDPHDPGFV</sequence>
<reference evidence="2 3" key="1">
    <citation type="submission" date="2012-02" db="EMBL/GenBank/DDBJ databases">
        <title>Improved High-Quality Draft sequence of Microvirga sp. WSM3557.</title>
        <authorList>
            <consortium name="US DOE Joint Genome Institute"/>
            <person name="Lucas S."/>
            <person name="Han J."/>
            <person name="Lapidus A."/>
            <person name="Cheng J.-F."/>
            <person name="Goodwin L."/>
            <person name="Pitluck S."/>
            <person name="Peters L."/>
            <person name="Zhang X."/>
            <person name="Detter J.C."/>
            <person name="Han C."/>
            <person name="Tapia R."/>
            <person name="Land M."/>
            <person name="Hauser L."/>
            <person name="Kyrpides N."/>
            <person name="Ivanova N."/>
            <person name="Pagani I."/>
            <person name="Brau L."/>
            <person name="Yates R."/>
            <person name="O'Hara G."/>
            <person name="Rui T."/>
            <person name="Howieson J."/>
            <person name="Reeve W."/>
            <person name="Woyke T."/>
        </authorList>
    </citation>
    <scope>NUCLEOTIDE SEQUENCE [LARGE SCALE GENOMIC DNA]</scope>
    <source>
        <strain evidence="2 3">WSM3557</strain>
    </source>
</reference>
<evidence type="ECO:0000313" key="2">
    <source>
        <dbReference type="EMBL" id="EIM30882.1"/>
    </source>
</evidence>
<gene>
    <name evidence="2" type="ORF">MicloDRAFT_00004090</name>
    <name evidence="1" type="ORF">MicloDRAFT_00014790</name>
</gene>
<evidence type="ECO:0000313" key="3">
    <source>
        <dbReference type="Proteomes" id="UP000003947"/>
    </source>
</evidence>
<evidence type="ECO:0008006" key="4">
    <source>
        <dbReference type="Google" id="ProtNLM"/>
    </source>
</evidence>
<keyword evidence="3" id="KW-1185">Reference proteome</keyword>
<organism evidence="2 3">
    <name type="scientific">Microvirga lotononidis</name>
    <dbReference type="NCBI Taxonomy" id="864069"/>
    <lineage>
        <taxon>Bacteria</taxon>
        <taxon>Pseudomonadati</taxon>
        <taxon>Pseudomonadota</taxon>
        <taxon>Alphaproteobacteria</taxon>
        <taxon>Hyphomicrobiales</taxon>
        <taxon>Methylobacteriaceae</taxon>
        <taxon>Microvirga</taxon>
    </lineage>
</organism>
<proteinExistence type="predicted"/>
<evidence type="ECO:0000313" key="1">
    <source>
        <dbReference type="EMBL" id="EIM30158.1"/>
    </source>
</evidence>
<dbReference type="EMBL" id="JH660635">
    <property type="protein sequence ID" value="EIM30882.1"/>
    <property type="molecule type" value="Genomic_DNA"/>
</dbReference>
<dbReference type="EMBL" id="JH660640">
    <property type="protein sequence ID" value="EIM30158.1"/>
    <property type="molecule type" value="Genomic_DNA"/>
</dbReference>
<dbReference type="STRING" id="864069.MicloDRAFT_00004090"/>
<dbReference type="AlphaFoldDB" id="I4Z3U0"/>
<accession>I4Z3U0</accession>
<dbReference type="Proteomes" id="UP000003947">
    <property type="component" value="Unassembled WGS sequence"/>
</dbReference>
<dbReference type="HOGENOM" id="CLU_2844970_0_0_5"/>
<name>I4Z3U0_9HYPH</name>